<sequence length="217" mass="25339">MEEDKRWVAVPVWRISRRIVERWHSCIKFHKYKTRELEKACYVPHHKVGWAWYTASRVIFPLEEGSHLEVQVYWNLTPEKGWLSSYAVRITWYSEKFWTDVTPDVADQLVHSTYFPCFAAHAVRQAIRGEQVLSYCGYAVAHHSSVQSLQLLALKVVLQNDRPKGKNPTRKQWRRNNRRGLRMVTQYSGGPESNSSTTPTKRVNFPGLEKVLGILGR</sequence>
<reference evidence="15" key="1">
    <citation type="journal article" date="2012" name="J. Virol.">
        <title>Distinct evolutionary pressures underlie diversity in simian immunodeficiency virus and human immunodeficiency virus lineages.</title>
        <authorList>
            <person name="Fischer W."/>
            <person name="Apetrei C."/>
            <person name="Santiago M.L."/>
            <person name="Li Y."/>
            <person name="Gautam R."/>
            <person name="Pandrea I."/>
            <person name="Shaw G.M."/>
            <person name="Hahn B.H."/>
            <person name="Letvin N.L."/>
            <person name="Nabel G.J."/>
            <person name="Korber B.T."/>
        </authorList>
    </citation>
    <scope>NUCLEOTIDE SEQUENCE</scope>
    <source>
        <strain evidence="15">SIVsmSL92B</strain>
    </source>
</reference>
<gene>
    <name evidence="16" type="primary">vif</name>
</gene>
<evidence type="ECO:0000256" key="8">
    <source>
        <dbReference type="ARBA" id="ARBA00022843"/>
    </source>
</evidence>
<dbReference type="GO" id="GO:0030430">
    <property type="term" value="C:host cell cytoplasm"/>
    <property type="evidence" value="ECO:0007669"/>
    <property type="project" value="UniProtKB-SubCell"/>
</dbReference>
<evidence type="ECO:0000256" key="6">
    <source>
        <dbReference type="ARBA" id="ARBA00022581"/>
    </source>
</evidence>
<evidence type="ECO:0000256" key="4">
    <source>
        <dbReference type="ARBA" id="ARBA00022511"/>
    </source>
</evidence>
<evidence type="ECO:0000313" key="15">
    <source>
        <dbReference type="EMBL" id="AFV26301.1"/>
    </source>
</evidence>
<feature type="compositionally biased region" description="Polar residues" evidence="14">
    <location>
        <begin position="185"/>
        <end position="201"/>
    </location>
</feature>
<dbReference type="InterPro" id="IPR000475">
    <property type="entry name" value="Vif"/>
</dbReference>
<keyword evidence="4" id="KW-1032">Host cell membrane</keyword>
<dbReference type="Proteomes" id="UP000108634">
    <property type="component" value="Genome"/>
</dbReference>
<comment type="similarity">
    <text evidence="3 13">Belongs to the primate lentivirus group Vif protein family.</text>
</comment>
<organism evidence="15">
    <name type="scientific">Simian immunodeficiency virus</name>
    <name type="common">SIV</name>
    <dbReference type="NCBI Taxonomy" id="11723"/>
    <lineage>
        <taxon>Viruses</taxon>
        <taxon>Riboviria</taxon>
        <taxon>Pararnavirae</taxon>
        <taxon>Artverviricota</taxon>
        <taxon>Revtraviricetes</taxon>
        <taxon>Ortervirales</taxon>
        <taxon>Retroviridae</taxon>
        <taxon>Orthoretrovirinae</taxon>
        <taxon>Lentivirus</taxon>
        <taxon>Lentivirus simimdef</taxon>
    </lineage>
</organism>
<keyword evidence="12" id="KW-1035">Host cytoplasm</keyword>
<organismHost>
    <name type="scientific">Pan troglodytes</name>
    <name type="common">Chimpanzee</name>
    <dbReference type="NCBI Taxonomy" id="9598"/>
</organismHost>
<keyword evidence="8" id="KW-0832">Ubl conjugation</keyword>
<reference evidence="15" key="2">
    <citation type="submission" date="2012-09" db="EMBL/GenBank/DDBJ databases">
        <authorList>
            <person name="Fischer W.M."/>
            <person name="Apetrei C."/>
            <person name="Santiago M.L."/>
            <person name="Li Y."/>
            <person name="Goutam R."/>
            <person name="Pandrea I."/>
            <person name="Shaw G.M."/>
            <person name="Hahn B.H."/>
            <person name="Letvin N.L."/>
            <person name="Nabel G.J."/>
            <person name="Korber B.T."/>
        </authorList>
    </citation>
    <scope>NUCLEOTIDE SEQUENCE</scope>
    <source>
        <strain evidence="15">SIVsmSL92B</strain>
    </source>
</reference>
<comment type="subcellular location">
    <subcellularLocation>
        <location evidence="2 13">Host cell membrane</location>
        <topology evidence="2 13">Peripheral membrane protein</topology>
        <orientation evidence="2 13">Cytoplasmic side</orientation>
    </subcellularLocation>
    <subcellularLocation>
        <location evidence="13">Host cytoplasm</location>
    </subcellularLocation>
    <subcellularLocation>
        <location evidence="1 13">Virion</location>
    </subcellularLocation>
    <text evidence="13">In the cytoplasm, seems to colocalize with intermediate filament vimentin. A fraction is associated with the cytoplasmic side of cellular membranes, presumably via the interaction with Pr55Gag precursor.</text>
</comment>
<accession>K4MJ73</accession>
<evidence type="ECO:0000256" key="3">
    <source>
        <dbReference type="ARBA" id="ARBA00006372"/>
    </source>
</evidence>
<evidence type="ECO:0000313" key="16">
    <source>
        <dbReference type="EMBL" id="ANN46444.1"/>
    </source>
</evidence>
<reference evidence="16 17" key="3">
    <citation type="journal article" date="2016" name="PLoS Pathog.">
        <title>Targeted Isolation of Antibodies Directed against Major Sites of SIV env Vulnerability.</title>
        <authorList>
            <person name="Mason R.D."/>
            <person name="Welles H.C."/>
            <person name="Adams C."/>
            <person name="Chakrabarti B.K."/>
            <person name="Gorman J."/>
            <person name="Zhou T."/>
            <person name="Nguyen R."/>
            <person name="O'Dell S."/>
            <person name="Lusvarghi S."/>
            <person name="Bewley C.A."/>
            <person name="Li H."/>
            <person name="Shaw G.M."/>
            <person name="Sheng Z."/>
            <person name="Shapiro L."/>
            <person name="Wyatt R."/>
            <person name="Kwong P.D."/>
            <person name="Mascola J.R."/>
            <person name="Roederer M."/>
        </authorList>
    </citation>
    <scope>NUCLEOTIDE SEQUENCE [LARGE SCALE GENOMIC DNA]</scope>
    <source>
        <strain evidence="16">SL92b.tf</strain>
    </source>
</reference>
<evidence type="ECO:0000256" key="2">
    <source>
        <dbReference type="ARBA" id="ARBA00004501"/>
    </source>
</evidence>
<keyword evidence="7" id="KW-0833">Ubl conjugation pathway</keyword>
<evidence type="ECO:0000256" key="7">
    <source>
        <dbReference type="ARBA" id="ARBA00022786"/>
    </source>
</evidence>
<organismHost>
    <name type="scientific">Cercopithecidae</name>
    <name type="common">Old World monkeys</name>
    <dbReference type="NCBI Taxonomy" id="9527"/>
</organismHost>
<keyword evidence="9" id="KW-0946">Virion</keyword>
<proteinExistence type="inferred from homology"/>
<evidence type="ECO:0000256" key="14">
    <source>
        <dbReference type="SAM" id="MobiDB-lite"/>
    </source>
</evidence>
<keyword evidence="5" id="KW-0597">Phosphoprotein</keyword>
<evidence type="ECO:0000256" key="1">
    <source>
        <dbReference type="ARBA" id="ARBA00004328"/>
    </source>
</evidence>
<evidence type="ECO:0000256" key="12">
    <source>
        <dbReference type="ARBA" id="ARBA00023200"/>
    </source>
</evidence>
<keyword evidence="6" id="KW-0945">Host-virus interaction</keyword>
<evidence type="ECO:0000313" key="17">
    <source>
        <dbReference type="Proteomes" id="UP000108634"/>
    </source>
</evidence>
<name>K4MJ73_SIV</name>
<keyword evidence="11" id="KW-0472">Membrane</keyword>
<dbReference type="Pfam" id="PF00559">
    <property type="entry name" value="Vif"/>
    <property type="match status" value="1"/>
</dbReference>
<dbReference type="PRINTS" id="PR00349">
    <property type="entry name" value="VIRIONINFFCT"/>
</dbReference>
<dbReference type="EMBL" id="KU182919">
    <property type="protein sequence ID" value="ANN46444.1"/>
    <property type="molecule type" value="Genomic_RNA"/>
</dbReference>
<evidence type="ECO:0000256" key="11">
    <source>
        <dbReference type="ARBA" id="ARBA00023136"/>
    </source>
</evidence>
<evidence type="ECO:0000256" key="9">
    <source>
        <dbReference type="ARBA" id="ARBA00022844"/>
    </source>
</evidence>
<dbReference type="GO" id="GO:0019058">
    <property type="term" value="P:viral life cycle"/>
    <property type="evidence" value="ECO:0007669"/>
    <property type="project" value="InterPro"/>
</dbReference>
<keyword evidence="10" id="KW-1043">Host membrane</keyword>
<dbReference type="GO" id="GO:0044423">
    <property type="term" value="C:virion component"/>
    <property type="evidence" value="ECO:0007669"/>
    <property type="project" value="UniProtKB-KW"/>
</dbReference>
<feature type="compositionally biased region" description="Basic residues" evidence="14">
    <location>
        <begin position="165"/>
        <end position="181"/>
    </location>
</feature>
<dbReference type="EMBL" id="JX860433">
    <property type="protein sequence ID" value="AFV26301.1"/>
    <property type="molecule type" value="Genomic_DNA"/>
</dbReference>
<dbReference type="GO" id="GO:0020002">
    <property type="term" value="C:host cell plasma membrane"/>
    <property type="evidence" value="ECO:0007669"/>
    <property type="project" value="UniProtKB-SubCell"/>
</dbReference>
<evidence type="ECO:0000256" key="10">
    <source>
        <dbReference type="ARBA" id="ARBA00022870"/>
    </source>
</evidence>
<protein>
    <recommendedName>
        <fullName evidence="13">Virion infectivity factor</fullName>
    </recommendedName>
</protein>
<evidence type="ECO:0000256" key="5">
    <source>
        <dbReference type="ARBA" id="ARBA00022553"/>
    </source>
</evidence>
<evidence type="ECO:0000256" key="13">
    <source>
        <dbReference type="RuleBase" id="RU003341"/>
    </source>
</evidence>
<feature type="region of interest" description="Disordered" evidence="14">
    <location>
        <begin position="162"/>
        <end position="203"/>
    </location>
</feature>